<proteinExistence type="inferred from homology"/>
<name>A0ABV9G305_9ACTN</name>
<accession>A0ABV9G305</accession>
<dbReference type="Pfam" id="PF06386">
    <property type="entry name" value="GvpL_GvpF"/>
    <property type="match status" value="1"/>
</dbReference>
<dbReference type="PANTHER" id="PTHR36852:SF1">
    <property type="entry name" value="PROTEIN GVPL 2"/>
    <property type="match status" value="1"/>
</dbReference>
<dbReference type="InterPro" id="IPR009430">
    <property type="entry name" value="GvpL/GvpF"/>
</dbReference>
<protein>
    <submittedName>
        <fullName evidence="4">GvpL/GvpF family gas vesicle protein</fullName>
    </submittedName>
</protein>
<dbReference type="RefSeq" id="WP_381192436.1">
    <property type="nucleotide sequence ID" value="NZ_JBHSFE010000007.1"/>
</dbReference>
<keyword evidence="1" id="KW-0304">Gas vesicle</keyword>
<evidence type="ECO:0000313" key="4">
    <source>
        <dbReference type="EMBL" id="MFC4607445.1"/>
    </source>
</evidence>
<organism evidence="4 5">
    <name type="scientific">Streptomyces maoxianensis</name>
    <dbReference type="NCBI Taxonomy" id="1459942"/>
    <lineage>
        <taxon>Bacteria</taxon>
        <taxon>Bacillati</taxon>
        <taxon>Actinomycetota</taxon>
        <taxon>Actinomycetes</taxon>
        <taxon>Kitasatosporales</taxon>
        <taxon>Streptomycetaceae</taxon>
        <taxon>Streptomyces</taxon>
    </lineage>
</organism>
<comment type="caution">
    <text evidence="4">The sequence shown here is derived from an EMBL/GenBank/DDBJ whole genome shotgun (WGS) entry which is preliminary data.</text>
</comment>
<evidence type="ECO:0000313" key="5">
    <source>
        <dbReference type="Proteomes" id="UP001595993"/>
    </source>
</evidence>
<evidence type="ECO:0000256" key="3">
    <source>
        <dbReference type="ARBA" id="ARBA00035643"/>
    </source>
</evidence>
<reference evidence="5" key="1">
    <citation type="journal article" date="2019" name="Int. J. Syst. Evol. Microbiol.">
        <title>The Global Catalogue of Microorganisms (GCM) 10K type strain sequencing project: providing services to taxonomists for standard genome sequencing and annotation.</title>
        <authorList>
            <consortium name="The Broad Institute Genomics Platform"/>
            <consortium name="The Broad Institute Genome Sequencing Center for Infectious Disease"/>
            <person name="Wu L."/>
            <person name="Ma J."/>
        </authorList>
    </citation>
    <scope>NUCLEOTIDE SEQUENCE [LARGE SCALE GENOMIC DNA]</scope>
    <source>
        <strain evidence="5">CGMCC 4.7139</strain>
    </source>
</reference>
<dbReference type="PANTHER" id="PTHR36852">
    <property type="entry name" value="PROTEIN GVPL 2"/>
    <property type="match status" value="1"/>
</dbReference>
<keyword evidence="5" id="KW-1185">Reference proteome</keyword>
<dbReference type="EMBL" id="JBHSFE010000007">
    <property type="protein sequence ID" value="MFC4607445.1"/>
    <property type="molecule type" value="Genomic_DNA"/>
</dbReference>
<evidence type="ECO:0000256" key="2">
    <source>
        <dbReference type="ARBA" id="ARBA00035108"/>
    </source>
</evidence>
<comment type="subcellular location">
    <subcellularLocation>
        <location evidence="2">Gas vesicle</location>
    </subcellularLocation>
</comment>
<comment type="similarity">
    <text evidence="3">Belongs to the gas vesicle GvpF/GvpL family.</text>
</comment>
<evidence type="ECO:0000256" key="1">
    <source>
        <dbReference type="ARBA" id="ARBA00022987"/>
    </source>
</evidence>
<gene>
    <name evidence="4" type="ORF">ACFO9E_06400</name>
</gene>
<dbReference type="Proteomes" id="UP001595993">
    <property type="component" value="Unassembled WGS sequence"/>
</dbReference>
<sequence length="238" mass="25943">MSTYVYGIARSTHPSPPEQLGGVGDPPRPVRVLRQGRLMALVSDAPEALRPKRRDLLAHQHVLREAGAEGTVLPLRFGGLSPDDETLATVLAEREDHYLERLQALDGKSEYNVKASHDEQLVLRRVLADDPALRAMAEASRSRGETSHEGKLELGERIANAVRVREAQDADLVRAALNGAAEEVSAGPQSPGWLTNLSFLVDREQSAGFVNAVEAVREEQPHLVLTVTGPLPPYSFVE</sequence>